<dbReference type="Proteomes" id="UP001209570">
    <property type="component" value="Unassembled WGS sequence"/>
</dbReference>
<name>A0AAD5ME68_PYTIN</name>
<gene>
    <name evidence="2" type="ORF">P43SY_008801</name>
</gene>
<reference evidence="2" key="1">
    <citation type="submission" date="2021-12" db="EMBL/GenBank/DDBJ databases">
        <title>Prjna785345.</title>
        <authorList>
            <person name="Rujirawat T."/>
            <person name="Krajaejun T."/>
        </authorList>
    </citation>
    <scope>NUCLEOTIDE SEQUENCE</scope>
    <source>
        <strain evidence="2">Pi057C3</strain>
    </source>
</reference>
<sequence length="117" mass="13418">MSLSLNCVGARARVQAESDLEAASREFELAFERLQATESKAAEFELAFERLQATESKAASVEKQITDIKRQRLDEQQRHLDWLLKRKAEIEEELKNIDRTLADKRLMLEEKTAAGPE</sequence>
<keyword evidence="1" id="KW-0175">Coiled coil</keyword>
<organism evidence="2 3">
    <name type="scientific">Pythium insidiosum</name>
    <name type="common">Pythiosis disease agent</name>
    <dbReference type="NCBI Taxonomy" id="114742"/>
    <lineage>
        <taxon>Eukaryota</taxon>
        <taxon>Sar</taxon>
        <taxon>Stramenopiles</taxon>
        <taxon>Oomycota</taxon>
        <taxon>Peronosporomycetes</taxon>
        <taxon>Pythiales</taxon>
        <taxon>Pythiaceae</taxon>
        <taxon>Pythium</taxon>
    </lineage>
</organism>
<keyword evidence="3" id="KW-1185">Reference proteome</keyword>
<evidence type="ECO:0000256" key="1">
    <source>
        <dbReference type="SAM" id="Coils"/>
    </source>
</evidence>
<dbReference type="AlphaFoldDB" id="A0AAD5ME68"/>
<comment type="caution">
    <text evidence="2">The sequence shown here is derived from an EMBL/GenBank/DDBJ whole genome shotgun (WGS) entry which is preliminary data.</text>
</comment>
<evidence type="ECO:0000313" key="2">
    <source>
        <dbReference type="EMBL" id="KAJ0404481.1"/>
    </source>
</evidence>
<proteinExistence type="predicted"/>
<accession>A0AAD5ME68</accession>
<evidence type="ECO:0000313" key="3">
    <source>
        <dbReference type="Proteomes" id="UP001209570"/>
    </source>
</evidence>
<protein>
    <submittedName>
        <fullName evidence="2">Uncharacterized protein</fullName>
    </submittedName>
</protein>
<feature type="coiled-coil region" evidence="1">
    <location>
        <begin position="20"/>
        <end position="107"/>
    </location>
</feature>
<dbReference type="EMBL" id="JAKCXM010000062">
    <property type="protein sequence ID" value="KAJ0404481.1"/>
    <property type="molecule type" value="Genomic_DNA"/>
</dbReference>